<dbReference type="PANTHER" id="PTHR12227">
    <property type="entry name" value="GLYCERATE KINASE"/>
    <property type="match status" value="1"/>
</dbReference>
<dbReference type="SUPFAM" id="SSF82544">
    <property type="entry name" value="GckA/TtuD-like"/>
    <property type="match status" value="1"/>
</dbReference>
<feature type="domain" description="MOFRL-associated" evidence="2">
    <location>
        <begin position="13"/>
        <end position="233"/>
    </location>
</feature>
<reference evidence="3" key="2">
    <citation type="journal article" date="2022" name="Res Sq">
        <title>Evolution of multicellular longitudinally dividing oral cavity symbionts (Neisseriaceae).</title>
        <authorList>
            <person name="Nyongesa S."/>
            <person name="Weber P."/>
            <person name="Bernet E."/>
            <person name="Pullido F."/>
            <person name="Nieckarz M."/>
            <person name="Delaby M."/>
            <person name="Nieves C."/>
            <person name="Viehboeck T."/>
            <person name="Krause N."/>
            <person name="Rivera-Millot A."/>
            <person name="Nakamura A."/>
            <person name="Vischer N."/>
            <person name="VanNieuwenhze M."/>
            <person name="Brun Y."/>
            <person name="Cava F."/>
            <person name="Bulgheresi S."/>
            <person name="Veyrier F."/>
        </authorList>
    </citation>
    <scope>NUCLEOTIDE SEQUENCE</scope>
    <source>
        <strain evidence="3">SAG 1488-6</strain>
    </source>
</reference>
<sequence>MYAKEAKQFLNLCVEQALQAASCVNQLYEYLPKQAPKGKVVVVGAGKAAAAMAAELERVWPYADVALNGLVITRYGHGCATQCIEVVEASHPVPDHAGQVAAQRILDSVQNLQADDLVIALMSGGASSLLALPVAGISLEDKRAVNKALLNSGAPIEAMNAVRKHLSAIKGGRLAQAAYPAQILTLAISDVVGDDLSVIGSGPTVADATTFQEVHQIIAQYNIALPANIQTYLAQANADLETPKTLENSQAHVMITPNQVCESVAMWAKNQNVDVWYLGDQISGESKEVALVMAGIAKHIQASKAANSKPVLLLSGGETTVTVKNPHGKGGRNTVFLLALLLALKGQKGIHALAIDTDGIDGSEDNAGAWMDEASYQAAQAAGLDGVALLAQDCAYDFFQQLDQLIITTPTRTNVNDFRAILIT</sequence>
<dbReference type="Proteomes" id="UP000832034">
    <property type="component" value="Chromosome"/>
</dbReference>
<reference evidence="3" key="1">
    <citation type="submission" date="2021-12" db="EMBL/GenBank/DDBJ databases">
        <authorList>
            <person name="Veyrier F.J."/>
        </authorList>
    </citation>
    <scope>NUCLEOTIDE SEQUENCE</scope>
    <source>
        <strain evidence="3">SAG 1488-6</strain>
    </source>
</reference>
<keyword evidence="3" id="KW-0808">Transferase</keyword>
<dbReference type="GO" id="GO:0016301">
    <property type="term" value="F:kinase activity"/>
    <property type="evidence" value="ECO:0007669"/>
    <property type="project" value="UniProtKB-KW"/>
</dbReference>
<dbReference type="PANTHER" id="PTHR12227:SF0">
    <property type="entry name" value="GLYCERATE KINASE"/>
    <property type="match status" value="1"/>
</dbReference>
<proteinExistence type="predicted"/>
<evidence type="ECO:0000259" key="2">
    <source>
        <dbReference type="Pfam" id="PF13660"/>
    </source>
</evidence>
<dbReference type="InterPro" id="IPR007835">
    <property type="entry name" value="MOFRL"/>
</dbReference>
<dbReference type="RefSeq" id="WP_019959019.1">
    <property type="nucleotide sequence ID" value="NZ_CP091512.1"/>
</dbReference>
<keyword evidence="3" id="KW-0418">Kinase</keyword>
<dbReference type="Pfam" id="PF05161">
    <property type="entry name" value="MOFRL"/>
    <property type="match status" value="1"/>
</dbReference>
<evidence type="ECO:0000259" key="1">
    <source>
        <dbReference type="Pfam" id="PF05161"/>
    </source>
</evidence>
<gene>
    <name evidence="3" type="ORF">LVJ81_07560</name>
</gene>
<dbReference type="Gene3D" id="3.40.50.10180">
    <property type="entry name" value="Glycerate kinase, MOFRL-like N-terminal domain"/>
    <property type="match status" value="1"/>
</dbReference>
<dbReference type="InterPro" id="IPR025286">
    <property type="entry name" value="MOFRL_assoc_dom"/>
</dbReference>
<dbReference type="Gene3D" id="3.40.1480.10">
    <property type="entry name" value="MOFRL domain"/>
    <property type="match status" value="1"/>
</dbReference>
<dbReference type="InterPro" id="IPR039760">
    <property type="entry name" value="MOFRL_protein"/>
</dbReference>
<protein>
    <submittedName>
        <fullName evidence="3">Glycerate kinase</fullName>
    </submittedName>
</protein>
<keyword evidence="4" id="KW-1185">Reference proteome</keyword>
<feature type="domain" description="MOFRL" evidence="1">
    <location>
        <begin position="312"/>
        <end position="417"/>
    </location>
</feature>
<name>A0ABY4E6X2_VITST</name>
<dbReference type="Pfam" id="PF13660">
    <property type="entry name" value="DUF4147"/>
    <property type="match status" value="1"/>
</dbReference>
<dbReference type="InterPro" id="IPR037035">
    <property type="entry name" value="GK-like_C_sf"/>
</dbReference>
<accession>A0ABY4E6X2</accession>
<dbReference type="EMBL" id="CP091512">
    <property type="protein sequence ID" value="UOO91522.1"/>
    <property type="molecule type" value="Genomic_DNA"/>
</dbReference>
<evidence type="ECO:0000313" key="3">
    <source>
        <dbReference type="EMBL" id="UOO91522.1"/>
    </source>
</evidence>
<evidence type="ECO:0000313" key="4">
    <source>
        <dbReference type="Proteomes" id="UP000832034"/>
    </source>
</evidence>
<organism evidence="3 4">
    <name type="scientific">Vitreoscilla stercoraria</name>
    <dbReference type="NCBI Taxonomy" id="61"/>
    <lineage>
        <taxon>Bacteria</taxon>
        <taxon>Pseudomonadati</taxon>
        <taxon>Pseudomonadota</taxon>
        <taxon>Betaproteobacteria</taxon>
        <taxon>Neisseriales</taxon>
        <taxon>Neisseriaceae</taxon>
        <taxon>Vitreoscilla</taxon>
    </lineage>
</organism>
<dbReference type="InterPro" id="IPR038614">
    <property type="entry name" value="GK_N_sf"/>
</dbReference>